<evidence type="ECO:0000313" key="2">
    <source>
        <dbReference type="EMBL" id="WHS64092.1"/>
    </source>
</evidence>
<dbReference type="Proteomes" id="UP001240697">
    <property type="component" value="Chromosome"/>
</dbReference>
<dbReference type="InterPro" id="IPR025311">
    <property type="entry name" value="DUF4166"/>
</dbReference>
<evidence type="ECO:0000259" key="1">
    <source>
        <dbReference type="Pfam" id="PF13761"/>
    </source>
</evidence>
<protein>
    <submittedName>
        <fullName evidence="2">DUF4166 domain-containing protein</fullName>
    </submittedName>
</protein>
<proteinExistence type="predicted"/>
<sequence>MHTTPHSTAGATAQPELDFALLAGVAAWQQLSPAIRKRFAAGHGDVAYHGSLQLQASVIGRVFGAIARLFGSPLAARRKHPVAATVNVLSDGQGGVIWERHLGQAGQTGSQCVRSTKRLGPGGGLDECTDGGLSMRLEVCVEEGALVFYSRHYFLLLGRWRLRVPSLLTPGTCRVEHRDEGPGCFRFTLDMKHPLWGHTFHQTGIFHDPKES</sequence>
<feature type="domain" description="DUF4166" evidence="1">
    <location>
        <begin position="31"/>
        <end position="206"/>
    </location>
</feature>
<gene>
    <name evidence="2" type="ORF">QMY55_16480</name>
</gene>
<dbReference type="Pfam" id="PF13761">
    <property type="entry name" value="DUF4166"/>
    <property type="match status" value="1"/>
</dbReference>
<dbReference type="RefSeq" id="WP_283485242.1">
    <property type="nucleotide sequence ID" value="NZ_CP125947.1"/>
</dbReference>
<accession>A0ABY8SLZ2</accession>
<dbReference type="EMBL" id="CP125947">
    <property type="protein sequence ID" value="WHS64092.1"/>
    <property type="molecule type" value="Genomic_DNA"/>
</dbReference>
<name>A0ABY8SLZ2_9BURK</name>
<keyword evidence="3" id="KW-1185">Reference proteome</keyword>
<organism evidence="2 3">
    <name type="scientific">Comamonas resistens</name>
    <dbReference type="NCBI Taxonomy" id="3046670"/>
    <lineage>
        <taxon>Bacteria</taxon>
        <taxon>Pseudomonadati</taxon>
        <taxon>Pseudomonadota</taxon>
        <taxon>Betaproteobacteria</taxon>
        <taxon>Burkholderiales</taxon>
        <taxon>Comamonadaceae</taxon>
        <taxon>Comamonas</taxon>
    </lineage>
</organism>
<evidence type="ECO:0000313" key="3">
    <source>
        <dbReference type="Proteomes" id="UP001240697"/>
    </source>
</evidence>
<reference evidence="2 3" key="1">
    <citation type="submission" date="2023-05" db="EMBL/GenBank/DDBJ databases">
        <authorList>
            <person name="Yin Y."/>
            <person name="Lu Z."/>
        </authorList>
    </citation>
    <scope>NUCLEOTIDE SEQUENCE [LARGE SCALE GENOMIC DNA]</scope>
    <source>
        <strain evidence="2 3">ZM22</strain>
    </source>
</reference>